<evidence type="ECO:0000256" key="4">
    <source>
        <dbReference type="ARBA" id="ARBA00022692"/>
    </source>
</evidence>
<dbReference type="Gene3D" id="1.20.1250.20">
    <property type="entry name" value="MFS general substrate transporter like domains"/>
    <property type="match status" value="1"/>
</dbReference>
<dbReference type="PRINTS" id="PR01035">
    <property type="entry name" value="TCRTETA"/>
</dbReference>
<sequence>MQTRRSWKIVLAILTCNVVLMSASYTMLIPFLPLYLIKELGVAQSDVNMWNGVIFSVSFFIGAIMAPIWGKISDKKGRKLMAVRSSIGLAITYFLGGIVTSPEQLFMVRVLQGFAAGLWASELAIVSASVPAEKMGLSLGIMQAALTSGGVIGPLLGGVLAEVFGMRASFMIAGGALFTISLITIFFVQEPPREAGDVVDRKSVNQMELLKEPVIRQMLILAVLVQMVILILQPIITLYVAQLRGSMENIVLIAGAVFSLGGIAASISAPVWGRMGQKKSFGKIMYVAMGGAGICMLIQAIPNNLFQFAVMQFAGGLFFAGINPSISAVLASNTGSSVRGSIFGMLFSAQQLGSMAGPLLGGAVGTYWGLKEVFVVAGAIMILTSTFVCFTRKEIY</sequence>
<feature type="transmembrane region" description="Helical" evidence="7">
    <location>
        <begin position="106"/>
        <end position="125"/>
    </location>
</feature>
<feature type="transmembrane region" description="Helical" evidence="7">
    <location>
        <begin position="342"/>
        <end position="361"/>
    </location>
</feature>
<organism evidence="9 10">
    <name type="scientific">Pectinatus haikarae</name>
    <dbReference type="NCBI Taxonomy" id="349096"/>
    <lineage>
        <taxon>Bacteria</taxon>
        <taxon>Bacillati</taxon>
        <taxon>Bacillota</taxon>
        <taxon>Negativicutes</taxon>
        <taxon>Selenomonadales</taxon>
        <taxon>Selenomonadaceae</taxon>
        <taxon>Pectinatus</taxon>
    </lineage>
</organism>
<dbReference type="InterPro" id="IPR036259">
    <property type="entry name" value="MFS_trans_sf"/>
</dbReference>
<dbReference type="InterPro" id="IPR020846">
    <property type="entry name" value="MFS_dom"/>
</dbReference>
<feature type="transmembrane region" description="Helical" evidence="7">
    <location>
        <begin position="81"/>
        <end position="100"/>
    </location>
</feature>
<evidence type="ECO:0000256" key="5">
    <source>
        <dbReference type="ARBA" id="ARBA00022989"/>
    </source>
</evidence>
<dbReference type="EMBL" id="JAUSUE010000008">
    <property type="protein sequence ID" value="MDQ0203671.1"/>
    <property type="molecule type" value="Genomic_DNA"/>
</dbReference>
<keyword evidence="2" id="KW-0813">Transport</keyword>
<protein>
    <submittedName>
        <fullName evidence="9">DHA1 family multidrug resistance protein-like MFS transporter</fullName>
    </submittedName>
</protein>
<evidence type="ECO:0000256" key="6">
    <source>
        <dbReference type="ARBA" id="ARBA00023136"/>
    </source>
</evidence>
<keyword evidence="4 7" id="KW-0812">Transmembrane</keyword>
<evidence type="ECO:0000313" key="10">
    <source>
        <dbReference type="Proteomes" id="UP001239167"/>
    </source>
</evidence>
<evidence type="ECO:0000256" key="1">
    <source>
        <dbReference type="ARBA" id="ARBA00004651"/>
    </source>
</evidence>
<keyword evidence="5 7" id="KW-1133">Transmembrane helix</keyword>
<dbReference type="RefSeq" id="WP_196603205.1">
    <property type="nucleotide sequence ID" value="NZ_CP116940.1"/>
</dbReference>
<keyword evidence="10" id="KW-1185">Reference proteome</keyword>
<evidence type="ECO:0000256" key="7">
    <source>
        <dbReference type="SAM" id="Phobius"/>
    </source>
</evidence>
<feature type="transmembrane region" description="Helical" evidence="7">
    <location>
        <begin position="168"/>
        <end position="188"/>
    </location>
</feature>
<evidence type="ECO:0000256" key="3">
    <source>
        <dbReference type="ARBA" id="ARBA00022475"/>
    </source>
</evidence>
<name>A0ABT9Y817_9FIRM</name>
<comment type="caution">
    <text evidence="9">The sequence shown here is derived from an EMBL/GenBank/DDBJ whole genome shotgun (WGS) entry which is preliminary data.</text>
</comment>
<gene>
    <name evidence="9" type="ORF">J2S01_001388</name>
</gene>
<dbReference type="SUPFAM" id="SSF103473">
    <property type="entry name" value="MFS general substrate transporter"/>
    <property type="match status" value="1"/>
</dbReference>
<evidence type="ECO:0000259" key="8">
    <source>
        <dbReference type="PROSITE" id="PS50850"/>
    </source>
</evidence>
<keyword evidence="6 7" id="KW-0472">Membrane</keyword>
<feature type="transmembrane region" description="Helical" evidence="7">
    <location>
        <begin position="308"/>
        <end position="330"/>
    </location>
</feature>
<feature type="transmembrane region" description="Helical" evidence="7">
    <location>
        <begin position="137"/>
        <end position="156"/>
    </location>
</feature>
<feature type="transmembrane region" description="Helical" evidence="7">
    <location>
        <begin position="284"/>
        <end position="302"/>
    </location>
</feature>
<reference evidence="9 10" key="1">
    <citation type="submission" date="2023-07" db="EMBL/GenBank/DDBJ databases">
        <title>Genomic Encyclopedia of Type Strains, Phase IV (KMG-IV): sequencing the most valuable type-strain genomes for metagenomic binning, comparative biology and taxonomic classification.</title>
        <authorList>
            <person name="Goeker M."/>
        </authorList>
    </citation>
    <scope>NUCLEOTIDE SEQUENCE [LARGE SCALE GENOMIC DNA]</scope>
    <source>
        <strain evidence="9 10">DSM 16980</strain>
    </source>
</reference>
<accession>A0ABT9Y817</accession>
<dbReference type="Pfam" id="PF07690">
    <property type="entry name" value="MFS_1"/>
    <property type="match status" value="1"/>
</dbReference>
<feature type="transmembrane region" description="Helical" evidence="7">
    <location>
        <begin position="219"/>
        <end position="240"/>
    </location>
</feature>
<feature type="domain" description="Major facilitator superfamily (MFS) profile" evidence="8">
    <location>
        <begin position="10"/>
        <end position="396"/>
    </location>
</feature>
<keyword evidence="3" id="KW-1003">Cell membrane</keyword>
<evidence type="ECO:0000313" key="9">
    <source>
        <dbReference type="EMBL" id="MDQ0203671.1"/>
    </source>
</evidence>
<dbReference type="PANTHER" id="PTHR43414">
    <property type="entry name" value="MULTIDRUG RESISTANCE PROTEIN MDTG"/>
    <property type="match status" value="1"/>
</dbReference>
<dbReference type="PANTHER" id="PTHR43414:SF6">
    <property type="entry name" value="MULTIDRUG RESISTANCE PROTEIN MDTG"/>
    <property type="match status" value="1"/>
</dbReference>
<feature type="transmembrane region" description="Helical" evidence="7">
    <location>
        <begin position="49"/>
        <end position="69"/>
    </location>
</feature>
<comment type="subcellular location">
    <subcellularLocation>
        <location evidence="1">Cell membrane</location>
        <topology evidence="1">Multi-pass membrane protein</topology>
    </subcellularLocation>
</comment>
<evidence type="ECO:0000256" key="2">
    <source>
        <dbReference type="ARBA" id="ARBA00022448"/>
    </source>
</evidence>
<feature type="transmembrane region" description="Helical" evidence="7">
    <location>
        <begin position="252"/>
        <end position="272"/>
    </location>
</feature>
<dbReference type="Proteomes" id="UP001239167">
    <property type="component" value="Unassembled WGS sequence"/>
</dbReference>
<feature type="transmembrane region" description="Helical" evidence="7">
    <location>
        <begin position="9"/>
        <end position="37"/>
    </location>
</feature>
<dbReference type="PROSITE" id="PS50850">
    <property type="entry name" value="MFS"/>
    <property type="match status" value="1"/>
</dbReference>
<dbReference type="InterPro" id="IPR011701">
    <property type="entry name" value="MFS"/>
</dbReference>
<proteinExistence type="predicted"/>
<feature type="transmembrane region" description="Helical" evidence="7">
    <location>
        <begin position="373"/>
        <end position="391"/>
    </location>
</feature>
<dbReference type="InterPro" id="IPR001958">
    <property type="entry name" value="Tet-R_TetA/multi-R_MdtG-like"/>
</dbReference>